<evidence type="ECO:0000256" key="2">
    <source>
        <dbReference type="SAM" id="SignalP"/>
    </source>
</evidence>
<keyword evidence="1" id="KW-0175">Coiled coil</keyword>
<accession>A0ABM7DR47</accession>
<feature type="signal peptide" evidence="2">
    <location>
        <begin position="1"/>
        <end position="21"/>
    </location>
</feature>
<evidence type="ECO:0000256" key="1">
    <source>
        <dbReference type="SAM" id="Coils"/>
    </source>
</evidence>
<dbReference type="SUPFAM" id="SSF56954">
    <property type="entry name" value="Outer membrane efflux proteins (OEP)"/>
    <property type="match status" value="1"/>
</dbReference>
<feature type="coiled-coil region" evidence="1">
    <location>
        <begin position="188"/>
        <end position="215"/>
    </location>
</feature>
<name>A0ABM7DR47_9GAMM</name>
<evidence type="ECO:0000313" key="3">
    <source>
        <dbReference type="EMBL" id="AZQ12169.1"/>
    </source>
</evidence>
<feature type="chain" id="PRO_5046607962" evidence="2">
    <location>
        <begin position="22"/>
        <end position="443"/>
    </location>
</feature>
<keyword evidence="4" id="KW-1185">Reference proteome</keyword>
<organism evidence="3 4">
    <name type="scientific">Shewanella khirikhana</name>
    <dbReference type="NCBI Taxonomy" id="1965282"/>
    <lineage>
        <taxon>Bacteria</taxon>
        <taxon>Pseudomonadati</taxon>
        <taxon>Pseudomonadota</taxon>
        <taxon>Gammaproteobacteria</taxon>
        <taxon>Alteromonadales</taxon>
        <taxon>Shewanellaceae</taxon>
        <taxon>Shewanella</taxon>
    </lineage>
</organism>
<sequence>MKQTLLAAALWAVLGSSQAVAGDTPADAPAANMAAVGNSQQAAADGADIQRLAQTIEALPALSAARAKVRVAELNLKAAGNAVYNPELGLGYQNADTDSYSLSVSQTVDWGDKQQAAQNEALAQLRRAEAELALERSRLWAEALSAMVVRRQTAAVLGFQTEQREFARAQLELAAELKRGGLISAGELSLIELDLASLEADLAMAEQAAIDADTRLLQIFETLTLPEISMASLMASAGSTELAQSALQQLPALRIAYQDVQLARLGADKVRADTSADPTLTLGAEKEGTDNKLGLNVSIPLKVRNNYSDAIAAATEAGIGAEQQYLASERALTQAWRQYQYAQPKLQASWQAWKQRVRGSASTLGSSLASQWRAGDISTSDFLQGKRQLTQSFIAGTELEARLYQNWLDWMGQSGQLATLVPASSVNQAPVAGAENTSAEARQ</sequence>
<dbReference type="RefSeq" id="WP_126168362.1">
    <property type="nucleotide sequence ID" value="NZ_CP020373.1"/>
</dbReference>
<keyword evidence="2" id="KW-0732">Signal</keyword>
<dbReference type="EMBL" id="CP020373">
    <property type="protein sequence ID" value="AZQ12169.1"/>
    <property type="molecule type" value="Genomic_DNA"/>
</dbReference>
<protein>
    <submittedName>
        <fullName evidence="3">Outer membrane efflux protein</fullName>
    </submittedName>
</protein>
<proteinExistence type="predicted"/>
<dbReference type="Proteomes" id="UP000278437">
    <property type="component" value="Chromosome"/>
</dbReference>
<evidence type="ECO:0000313" key="4">
    <source>
        <dbReference type="Proteomes" id="UP000278437"/>
    </source>
</evidence>
<reference evidence="4" key="1">
    <citation type="submission" date="2017-03" db="EMBL/GenBank/DDBJ databases">
        <title>Full genome sequence of a non-lethal Shewanella isolate that potentiates virulence of Vibio parahaemolyticus causing acute hepatopancreatic necrosis disease (AHPND) in shrimp.</title>
        <authorList>
            <person name="Prachumwat A."/>
            <person name="Sritunyalucksana K."/>
        </authorList>
    </citation>
    <scope>NUCLEOTIDE SEQUENCE [LARGE SCALE GENOMIC DNA]</scope>
    <source>
        <strain evidence="4">TH2012</strain>
    </source>
</reference>
<dbReference type="Gene3D" id="1.20.1600.10">
    <property type="entry name" value="Outer membrane efflux proteins (OEP)"/>
    <property type="match status" value="1"/>
</dbReference>
<gene>
    <name evidence="3" type="ORF">STH12_03105</name>
</gene>